<comment type="caution">
    <text evidence="1">The sequence shown here is derived from an EMBL/GenBank/DDBJ whole genome shotgun (WGS) entry which is preliminary data.</text>
</comment>
<name>X1D1A3_9ZZZZ</name>
<evidence type="ECO:0000313" key="1">
    <source>
        <dbReference type="EMBL" id="GAG90281.1"/>
    </source>
</evidence>
<protein>
    <submittedName>
        <fullName evidence="1">Uncharacterized protein</fullName>
    </submittedName>
</protein>
<organism evidence="1">
    <name type="scientific">marine sediment metagenome</name>
    <dbReference type="NCBI Taxonomy" id="412755"/>
    <lineage>
        <taxon>unclassified sequences</taxon>
        <taxon>metagenomes</taxon>
        <taxon>ecological metagenomes</taxon>
    </lineage>
</organism>
<reference evidence="1" key="1">
    <citation type="journal article" date="2014" name="Front. Microbiol.">
        <title>High frequency of phylogenetically diverse reductive dehalogenase-homologous genes in deep subseafloor sedimentary metagenomes.</title>
        <authorList>
            <person name="Kawai M."/>
            <person name="Futagami T."/>
            <person name="Toyoda A."/>
            <person name="Takaki Y."/>
            <person name="Nishi S."/>
            <person name="Hori S."/>
            <person name="Arai W."/>
            <person name="Tsubouchi T."/>
            <person name="Morono Y."/>
            <person name="Uchiyama I."/>
            <person name="Ito T."/>
            <person name="Fujiyama A."/>
            <person name="Inagaki F."/>
            <person name="Takami H."/>
        </authorList>
    </citation>
    <scope>NUCLEOTIDE SEQUENCE</scope>
    <source>
        <strain evidence="1">Expedition CK06-06</strain>
    </source>
</reference>
<proteinExistence type="predicted"/>
<dbReference type="AlphaFoldDB" id="X1D1A3"/>
<dbReference type="EMBL" id="BART01028384">
    <property type="protein sequence ID" value="GAG90281.1"/>
    <property type="molecule type" value="Genomic_DNA"/>
</dbReference>
<gene>
    <name evidence="1" type="ORF">S01H4_50067</name>
</gene>
<accession>X1D1A3</accession>
<sequence length="45" mass="5296">MICKFSKIVKFTGNHKRAFIDIDDGEWYFISGVTNLLQIIFPKNF</sequence>